<feature type="domain" description="Right handed beta helix" evidence="10">
    <location>
        <begin position="154"/>
        <end position="315"/>
    </location>
</feature>
<feature type="chain" id="PRO_5038336478" evidence="9">
    <location>
        <begin position="27"/>
        <end position="632"/>
    </location>
</feature>
<evidence type="ECO:0000256" key="4">
    <source>
        <dbReference type="ARBA" id="ARBA00022723"/>
    </source>
</evidence>
<dbReference type="EMBL" id="MBTG01000032">
    <property type="protein sequence ID" value="OPH51144.1"/>
    <property type="molecule type" value="Genomic_DNA"/>
</dbReference>
<comment type="caution">
    <text evidence="12">The sequence shown here is derived from an EMBL/GenBank/DDBJ whole genome shotgun (WGS) entry which is preliminary data.</text>
</comment>
<dbReference type="Proteomes" id="UP000190626">
    <property type="component" value="Unassembled WGS sequence"/>
</dbReference>
<evidence type="ECO:0000313" key="12">
    <source>
        <dbReference type="EMBL" id="OPH51144.1"/>
    </source>
</evidence>
<comment type="subcellular location">
    <subcellularLocation>
        <location evidence="2">Secreted</location>
    </subcellularLocation>
</comment>
<dbReference type="GO" id="GO:0046872">
    <property type="term" value="F:metal ion binding"/>
    <property type="evidence" value="ECO:0007669"/>
    <property type="project" value="UniProtKB-KW"/>
</dbReference>
<evidence type="ECO:0000256" key="2">
    <source>
        <dbReference type="ARBA" id="ARBA00004613"/>
    </source>
</evidence>
<dbReference type="CDD" id="cd14488">
    <property type="entry name" value="CBM6-CBM35-CBM36_like_2"/>
    <property type="match status" value="1"/>
</dbReference>
<keyword evidence="3" id="KW-0964">Secreted</keyword>
<evidence type="ECO:0000256" key="6">
    <source>
        <dbReference type="ARBA" id="ARBA00022837"/>
    </source>
</evidence>
<evidence type="ECO:0000259" key="11">
    <source>
        <dbReference type="Pfam" id="PF25275"/>
    </source>
</evidence>
<protein>
    <submittedName>
        <fullName evidence="12">Uncharacterized protein</fullName>
    </submittedName>
</protein>
<dbReference type="InterPro" id="IPR012334">
    <property type="entry name" value="Pectin_lyas_fold"/>
</dbReference>
<evidence type="ECO:0000256" key="9">
    <source>
        <dbReference type="SAM" id="SignalP"/>
    </source>
</evidence>
<evidence type="ECO:0000313" key="13">
    <source>
        <dbReference type="Proteomes" id="UP000190626"/>
    </source>
</evidence>
<dbReference type="SMART" id="SM00710">
    <property type="entry name" value="PbH1"/>
    <property type="match status" value="6"/>
</dbReference>
<dbReference type="STRING" id="1469647.BC351_35400"/>
<comment type="similarity">
    <text evidence="8">Belongs to the polysaccharide lyase 9 family.</text>
</comment>
<comment type="cofactor">
    <cofactor evidence="1">
        <name>Ca(2+)</name>
        <dbReference type="ChEBI" id="CHEBI:29108"/>
    </cofactor>
</comment>
<dbReference type="AlphaFoldDB" id="A0A1V4HE71"/>
<accession>A0A1V4HE71</accession>
<keyword evidence="6" id="KW-0106">Calcium</keyword>
<dbReference type="GO" id="GO:0005576">
    <property type="term" value="C:extracellular region"/>
    <property type="evidence" value="ECO:0007669"/>
    <property type="project" value="UniProtKB-SubCell"/>
</dbReference>
<keyword evidence="7" id="KW-0456">Lyase</keyword>
<sequence length="632" mass="68250">MKRVSFVFSVVLAMAFLLIASGIIHQTEVNAAATTYYVSTTGNNNNPGTLSQPFATIQKGVNAAGAAGPGSTVIVRGGTYNVTAPINISTSGASGSPITIKAYTEEIPIISGQNTYPSNAPQDNTYTGPTVTNDGVTYLSGQHFTLSWNSLMMITANYITIDGLEIAYSYGGGIHAGSSGTTRYHHIIIQNCNIHENRDEAVQLENVDYFTLDGNTVWENANFARFSRLSSELNWPLIIMIRNSAYGTIKNSTIYHNWGEGVGFWYDSHDVVLEDSSIYDNYALEVYIDKAHDVTIQRNMIYNTGNPIYFRGSSPSMGIAIADEDFQNHVPGYSRKIINNFLKGNSKNFEYWNSGITGTRLNNELIAGNTFLDSTNTNISIVGGANHTNTRIENNIFKSSQGTLQNVDQNSQLLFSNNCWSGVVTGVASNVNDVIGDPMLAGGTFGRDYFKLRNSSPCIGKGKNNLADVSDDFFKTLRSNPPSMGGHEYQAPAPTVIIVDNSDPTGVTQMGAATWAVSSYSGQRYGADYLHDGDTGKGSKSVKYAPNLLTAGSYDVYLWWNADTNRASNVPVTVNHAWGATQTTVNQLAGGGIWNWIGSYPFSAGTSGSVIIGNTGTTGYVVADAVKFVPRE</sequence>
<dbReference type="InterPro" id="IPR006626">
    <property type="entry name" value="PbH1"/>
</dbReference>
<dbReference type="Pfam" id="PF13229">
    <property type="entry name" value="Beta_helix"/>
    <property type="match status" value="1"/>
</dbReference>
<dbReference type="PANTHER" id="PTHR40088">
    <property type="entry name" value="PECTATE LYASE (EUROFUNG)"/>
    <property type="match status" value="1"/>
</dbReference>
<dbReference type="Gene3D" id="2.160.20.10">
    <property type="entry name" value="Single-stranded right-handed beta-helix, Pectin lyase-like"/>
    <property type="match status" value="1"/>
</dbReference>
<evidence type="ECO:0000256" key="5">
    <source>
        <dbReference type="ARBA" id="ARBA00022729"/>
    </source>
</evidence>
<feature type="domain" description="Golvesin/Xly CBD-like" evidence="11">
    <location>
        <begin position="497"/>
        <end position="629"/>
    </location>
</feature>
<keyword evidence="4" id="KW-0479">Metal-binding</keyword>
<evidence type="ECO:0000256" key="7">
    <source>
        <dbReference type="ARBA" id="ARBA00023239"/>
    </source>
</evidence>
<dbReference type="SUPFAM" id="SSF51126">
    <property type="entry name" value="Pectin lyase-like"/>
    <property type="match status" value="1"/>
</dbReference>
<dbReference type="InterPro" id="IPR052052">
    <property type="entry name" value="Polysaccharide_Lyase_9"/>
</dbReference>
<evidence type="ECO:0000259" key="10">
    <source>
        <dbReference type="Pfam" id="PF13229"/>
    </source>
</evidence>
<dbReference type="InterPro" id="IPR011050">
    <property type="entry name" value="Pectin_lyase_fold/virulence"/>
</dbReference>
<dbReference type="PANTHER" id="PTHR40088:SF1">
    <property type="entry name" value="PECTATE LYASE PEL9"/>
    <property type="match status" value="1"/>
</dbReference>
<organism evidence="12 13">
    <name type="scientific">Paenibacillus ferrarius</name>
    <dbReference type="NCBI Taxonomy" id="1469647"/>
    <lineage>
        <taxon>Bacteria</taxon>
        <taxon>Bacillati</taxon>
        <taxon>Bacillota</taxon>
        <taxon>Bacilli</taxon>
        <taxon>Bacillales</taxon>
        <taxon>Paenibacillaceae</taxon>
        <taxon>Paenibacillus</taxon>
    </lineage>
</organism>
<proteinExistence type="inferred from homology"/>
<reference evidence="13" key="1">
    <citation type="submission" date="2016-07" db="EMBL/GenBank/DDBJ databases">
        <authorList>
            <person name="Florea S."/>
            <person name="Webb J.S."/>
            <person name="Jaromczyk J."/>
            <person name="Schardl C.L."/>
        </authorList>
    </citation>
    <scope>NUCLEOTIDE SEQUENCE [LARGE SCALE GENOMIC DNA]</scope>
    <source>
        <strain evidence="13">CY1</strain>
    </source>
</reference>
<evidence type="ECO:0000256" key="1">
    <source>
        <dbReference type="ARBA" id="ARBA00001913"/>
    </source>
</evidence>
<gene>
    <name evidence="12" type="ORF">BC351_35400</name>
</gene>
<feature type="signal peptide" evidence="9">
    <location>
        <begin position="1"/>
        <end position="26"/>
    </location>
</feature>
<dbReference type="GO" id="GO:0016837">
    <property type="term" value="F:carbon-oxygen lyase activity, acting on polysaccharides"/>
    <property type="evidence" value="ECO:0007669"/>
    <property type="project" value="TreeGrafter"/>
</dbReference>
<evidence type="ECO:0000256" key="8">
    <source>
        <dbReference type="ARBA" id="ARBA00038263"/>
    </source>
</evidence>
<dbReference type="Pfam" id="PF25275">
    <property type="entry name" value="Golvesin_C"/>
    <property type="match status" value="1"/>
</dbReference>
<dbReference type="InterPro" id="IPR033803">
    <property type="entry name" value="CBD-like_Golvesin-Xly"/>
</dbReference>
<evidence type="ECO:0000256" key="3">
    <source>
        <dbReference type="ARBA" id="ARBA00022525"/>
    </source>
</evidence>
<dbReference type="InterPro" id="IPR039448">
    <property type="entry name" value="Beta_helix"/>
</dbReference>
<keyword evidence="5 9" id="KW-0732">Signal</keyword>
<keyword evidence="13" id="KW-1185">Reference proteome</keyword>
<name>A0A1V4HE71_9BACL</name>